<evidence type="ECO:0000313" key="1">
    <source>
        <dbReference type="EMBL" id="KAL3963735.1"/>
    </source>
</evidence>
<gene>
    <name evidence="1" type="ORF">ACCO45_000739</name>
</gene>
<evidence type="ECO:0000313" key="2">
    <source>
        <dbReference type="Proteomes" id="UP001638806"/>
    </source>
</evidence>
<accession>A0ACC4E514</accession>
<proteinExistence type="predicted"/>
<name>A0ACC4E514_PURLI</name>
<dbReference type="EMBL" id="JBGNUJ010000002">
    <property type="protein sequence ID" value="KAL3963735.1"/>
    <property type="molecule type" value="Genomic_DNA"/>
</dbReference>
<organism evidence="1 2">
    <name type="scientific">Purpureocillium lilacinum</name>
    <name type="common">Paecilomyces lilacinus</name>
    <dbReference type="NCBI Taxonomy" id="33203"/>
    <lineage>
        <taxon>Eukaryota</taxon>
        <taxon>Fungi</taxon>
        <taxon>Dikarya</taxon>
        <taxon>Ascomycota</taxon>
        <taxon>Pezizomycotina</taxon>
        <taxon>Sordariomycetes</taxon>
        <taxon>Hypocreomycetidae</taxon>
        <taxon>Hypocreales</taxon>
        <taxon>Ophiocordycipitaceae</taxon>
        <taxon>Purpureocillium</taxon>
    </lineage>
</organism>
<keyword evidence="2" id="KW-1185">Reference proteome</keyword>
<dbReference type="Proteomes" id="UP001638806">
    <property type="component" value="Unassembled WGS sequence"/>
</dbReference>
<protein>
    <submittedName>
        <fullName evidence="1">Uncharacterized protein</fullName>
    </submittedName>
</protein>
<reference evidence="1" key="1">
    <citation type="submission" date="2024-12" db="EMBL/GenBank/DDBJ databases">
        <title>Comparative genomics and development of molecular markers within Purpureocillium lilacinum and among Purpureocillium species.</title>
        <authorList>
            <person name="Yeh Z.-Y."/>
            <person name="Ni N.-T."/>
            <person name="Lo P.-H."/>
            <person name="Mushyakhwo K."/>
            <person name="Lin C.-F."/>
            <person name="Nai Y.-S."/>
        </authorList>
    </citation>
    <scope>NUCLEOTIDE SEQUENCE</scope>
    <source>
        <strain evidence="1">NCHU-NPUST-175</strain>
    </source>
</reference>
<comment type="caution">
    <text evidence="1">The sequence shown here is derived from an EMBL/GenBank/DDBJ whole genome shotgun (WGS) entry which is preliminary data.</text>
</comment>
<sequence>MSLGLASIEQGTVGYDAALADVEIVAIDEGLVFTSWHRPTNPATPTLLVKSRSRHDLAPKPFNCQTKTTPIQRHGAAD</sequence>